<dbReference type="Gene3D" id="3.40.50.1820">
    <property type="entry name" value="alpha/beta hydrolase"/>
    <property type="match status" value="1"/>
</dbReference>
<feature type="domain" description="Dienelactone hydrolase" evidence="2">
    <location>
        <begin position="111"/>
        <end position="206"/>
    </location>
</feature>
<evidence type="ECO:0000256" key="1">
    <source>
        <dbReference type="ARBA" id="ARBA00022801"/>
    </source>
</evidence>
<dbReference type="InterPro" id="IPR029058">
    <property type="entry name" value="AB_hydrolase_fold"/>
</dbReference>
<reference evidence="3 4" key="1">
    <citation type="submission" date="2020-04" db="EMBL/GenBank/DDBJ databases">
        <title>Draft genome of Pyxidicoccus fallax type strain.</title>
        <authorList>
            <person name="Whitworth D.E."/>
        </authorList>
    </citation>
    <scope>NUCLEOTIDE SEQUENCE [LARGE SCALE GENOMIC DNA]</scope>
    <source>
        <strain evidence="3 4">DSM 14698</strain>
    </source>
</reference>
<dbReference type="SUPFAM" id="SSF53474">
    <property type="entry name" value="alpha/beta-Hydrolases"/>
    <property type="match status" value="1"/>
</dbReference>
<keyword evidence="4" id="KW-1185">Reference proteome</keyword>
<accession>A0A848LF96</accession>
<evidence type="ECO:0000313" key="4">
    <source>
        <dbReference type="Proteomes" id="UP000518300"/>
    </source>
</evidence>
<dbReference type="AlphaFoldDB" id="A0A848LF96"/>
<sequence length="246" mass="27725">MPDAHRFRVDGHIPVLKVHYEPRPGPAVIVLHGLFSNADAQRFELDALATWGMAAVGMDAPHHGARRDGWLDGMPSLGPTDYHARLLYFIREAVPEVSRVIDHVVGEGHWPIGLAGVSFGAYTALAVAAHDSRVQATVSILGSPDWTPRDGHVTDELRWLMQDAPVHRPRDCARHPLLLLNAGKDPLVPAHQARDFAQRLWREFPRLGSHVGHYEYPESDHYMRAEDWNDAWGRALGFLRRTLYRE</sequence>
<dbReference type="InterPro" id="IPR002925">
    <property type="entry name" value="Dienelactn_hydro"/>
</dbReference>
<dbReference type="Proteomes" id="UP000518300">
    <property type="component" value="Unassembled WGS sequence"/>
</dbReference>
<keyword evidence="1 3" id="KW-0378">Hydrolase</keyword>
<dbReference type="InterPro" id="IPR050261">
    <property type="entry name" value="FrsA_esterase"/>
</dbReference>
<gene>
    <name evidence="3" type="ORF">HG543_12430</name>
</gene>
<dbReference type="RefSeq" id="WP_169344944.1">
    <property type="nucleotide sequence ID" value="NZ_JABBJJ010000044.1"/>
</dbReference>
<dbReference type="EMBL" id="JABBJJ010000044">
    <property type="protein sequence ID" value="NMO15653.1"/>
    <property type="molecule type" value="Genomic_DNA"/>
</dbReference>
<evidence type="ECO:0000313" key="3">
    <source>
        <dbReference type="EMBL" id="NMO15653.1"/>
    </source>
</evidence>
<dbReference type="Pfam" id="PF01738">
    <property type="entry name" value="DLH"/>
    <property type="match status" value="1"/>
</dbReference>
<dbReference type="PANTHER" id="PTHR22946">
    <property type="entry name" value="DIENELACTONE HYDROLASE DOMAIN-CONTAINING PROTEIN-RELATED"/>
    <property type="match status" value="1"/>
</dbReference>
<comment type="caution">
    <text evidence="3">The sequence shown here is derived from an EMBL/GenBank/DDBJ whole genome shotgun (WGS) entry which is preliminary data.</text>
</comment>
<dbReference type="PANTHER" id="PTHR22946:SF9">
    <property type="entry name" value="POLYKETIDE TRANSFERASE AF380"/>
    <property type="match status" value="1"/>
</dbReference>
<name>A0A848LF96_9BACT</name>
<evidence type="ECO:0000259" key="2">
    <source>
        <dbReference type="Pfam" id="PF01738"/>
    </source>
</evidence>
<dbReference type="GO" id="GO:0052689">
    <property type="term" value="F:carboxylic ester hydrolase activity"/>
    <property type="evidence" value="ECO:0007669"/>
    <property type="project" value="UniProtKB-ARBA"/>
</dbReference>
<protein>
    <submittedName>
        <fullName evidence="3">Alpha/beta hydrolase</fullName>
    </submittedName>
</protein>
<proteinExistence type="predicted"/>
<organism evidence="3 4">
    <name type="scientific">Pyxidicoccus fallax</name>
    <dbReference type="NCBI Taxonomy" id="394095"/>
    <lineage>
        <taxon>Bacteria</taxon>
        <taxon>Pseudomonadati</taxon>
        <taxon>Myxococcota</taxon>
        <taxon>Myxococcia</taxon>
        <taxon>Myxococcales</taxon>
        <taxon>Cystobacterineae</taxon>
        <taxon>Myxococcaceae</taxon>
        <taxon>Pyxidicoccus</taxon>
    </lineage>
</organism>